<dbReference type="OrthoDB" id="7827308at2"/>
<gene>
    <name evidence="1" type="ORF">SAMN05444486_101576</name>
</gene>
<dbReference type="RefSeq" id="WP_089887676.1">
    <property type="nucleotide sequence ID" value="NZ_CALJFH010000007.1"/>
</dbReference>
<dbReference type="Proteomes" id="UP000199026">
    <property type="component" value="Unassembled WGS sequence"/>
</dbReference>
<accession>A0A1H3HPE5</accession>
<protein>
    <submittedName>
        <fullName evidence="1">Uncharacterized protein</fullName>
    </submittedName>
</protein>
<name>A0A1H3HPE5_9RHOB</name>
<organism evidence="1 2">
    <name type="scientific">Lentibacter algarum</name>
    <dbReference type="NCBI Taxonomy" id="576131"/>
    <lineage>
        <taxon>Bacteria</taxon>
        <taxon>Pseudomonadati</taxon>
        <taxon>Pseudomonadota</taxon>
        <taxon>Alphaproteobacteria</taxon>
        <taxon>Rhodobacterales</taxon>
        <taxon>Roseobacteraceae</taxon>
        <taxon>Lentibacter</taxon>
    </lineage>
</organism>
<evidence type="ECO:0000313" key="1">
    <source>
        <dbReference type="EMBL" id="SDY17381.1"/>
    </source>
</evidence>
<reference evidence="1 2" key="1">
    <citation type="submission" date="2016-10" db="EMBL/GenBank/DDBJ databases">
        <authorList>
            <person name="de Groot N.N."/>
        </authorList>
    </citation>
    <scope>NUCLEOTIDE SEQUENCE [LARGE SCALE GENOMIC DNA]</scope>
    <source>
        <strain evidence="1 2">DSM 24677</strain>
    </source>
</reference>
<dbReference type="STRING" id="576131.SAMN05444486_101576"/>
<evidence type="ECO:0000313" key="2">
    <source>
        <dbReference type="Proteomes" id="UP000199026"/>
    </source>
</evidence>
<dbReference type="AlphaFoldDB" id="A0A1H3HPE5"/>
<keyword evidence="2" id="KW-1185">Reference proteome</keyword>
<sequence>MSTTPADIEAMFTDAKGAFRFARWGRPIAPIVFGVDDATLNIFKGAVEALSALTQHPLAETDFELGVNLMFFMFKSWDELSDLPDLDRLVPELDQLVPKLKSQGASQYRLFRFDDQGAIQACFVFICMDGPLADWPAESLALVQASQAFLLWGDQAFAERSPLARLPNGADILRPDVGDILRAAYAPELPHVAHDASFSLRLFARVSGAQAG</sequence>
<proteinExistence type="predicted"/>
<dbReference type="EMBL" id="FNPR01000001">
    <property type="protein sequence ID" value="SDY17381.1"/>
    <property type="molecule type" value="Genomic_DNA"/>
</dbReference>
<dbReference type="GeneID" id="78123378"/>